<reference evidence="2" key="1">
    <citation type="journal article" date="2019" name="Sci. Rep.">
        <title>Draft genome of Tanacetum cinerariifolium, the natural source of mosquito coil.</title>
        <authorList>
            <person name="Yamashiro T."/>
            <person name="Shiraishi A."/>
            <person name="Satake H."/>
            <person name="Nakayama K."/>
        </authorList>
    </citation>
    <scope>NUCLEOTIDE SEQUENCE</scope>
</reference>
<protein>
    <submittedName>
        <fullName evidence="2">Integrase, catalytic region, zinc finger, CCHC-type, peptidase aspartic, catalytic</fullName>
    </submittedName>
</protein>
<evidence type="ECO:0000259" key="1">
    <source>
        <dbReference type="Pfam" id="PF07727"/>
    </source>
</evidence>
<proteinExistence type="predicted"/>
<organism evidence="2">
    <name type="scientific">Tanacetum cinerariifolium</name>
    <name type="common">Dalmatian daisy</name>
    <name type="synonym">Chrysanthemum cinerariifolium</name>
    <dbReference type="NCBI Taxonomy" id="118510"/>
    <lineage>
        <taxon>Eukaryota</taxon>
        <taxon>Viridiplantae</taxon>
        <taxon>Streptophyta</taxon>
        <taxon>Embryophyta</taxon>
        <taxon>Tracheophyta</taxon>
        <taxon>Spermatophyta</taxon>
        <taxon>Magnoliopsida</taxon>
        <taxon>eudicotyledons</taxon>
        <taxon>Gunneridae</taxon>
        <taxon>Pentapetalae</taxon>
        <taxon>asterids</taxon>
        <taxon>campanulids</taxon>
        <taxon>Asterales</taxon>
        <taxon>Asteraceae</taxon>
        <taxon>Asteroideae</taxon>
        <taxon>Anthemideae</taxon>
        <taxon>Anthemidinae</taxon>
        <taxon>Tanacetum</taxon>
    </lineage>
</organism>
<sequence>MCMYALTVSIMESNNVKEVMTNPTWIESMQEEVLQFKRLGVWVLVPALDIHTPLTLKWLFKNKPDEENIVIRNKSRLVVRGYCQEEGIDFKESFALVAKMEAIRIFLAYAAHKSFTMF</sequence>
<dbReference type="EMBL" id="BKCJ010534970">
    <property type="protein sequence ID" value="GFB02030.1"/>
    <property type="molecule type" value="Genomic_DNA"/>
</dbReference>
<gene>
    <name evidence="2" type="ORF">Tci_674001</name>
</gene>
<evidence type="ECO:0000313" key="2">
    <source>
        <dbReference type="EMBL" id="GFB02030.1"/>
    </source>
</evidence>
<dbReference type="InterPro" id="IPR013103">
    <property type="entry name" value="RVT_2"/>
</dbReference>
<dbReference type="Pfam" id="PF07727">
    <property type="entry name" value="RVT_2"/>
    <property type="match status" value="1"/>
</dbReference>
<comment type="caution">
    <text evidence="2">The sequence shown here is derived from an EMBL/GenBank/DDBJ whole genome shotgun (WGS) entry which is preliminary data.</text>
</comment>
<feature type="domain" description="Reverse transcriptase Ty1/copia-type" evidence="1">
    <location>
        <begin position="41"/>
        <end position="115"/>
    </location>
</feature>
<name>A0A699KME3_TANCI</name>
<dbReference type="AlphaFoldDB" id="A0A699KME3"/>
<accession>A0A699KME3</accession>